<reference evidence="1 2" key="1">
    <citation type="submission" date="2014-04" db="EMBL/GenBank/DDBJ databases">
        <authorList>
            <consortium name="DOE Joint Genome Institute"/>
            <person name="Kuo A."/>
            <person name="Kohler A."/>
            <person name="Costa M.D."/>
            <person name="Nagy L.G."/>
            <person name="Floudas D."/>
            <person name="Copeland A."/>
            <person name="Barry K.W."/>
            <person name="Cichocki N."/>
            <person name="Veneault-Fourrey C."/>
            <person name="LaButti K."/>
            <person name="Lindquist E.A."/>
            <person name="Lipzen A."/>
            <person name="Lundell T."/>
            <person name="Morin E."/>
            <person name="Murat C."/>
            <person name="Sun H."/>
            <person name="Tunlid A."/>
            <person name="Henrissat B."/>
            <person name="Grigoriev I.V."/>
            <person name="Hibbett D.S."/>
            <person name="Martin F."/>
            <person name="Nordberg H.P."/>
            <person name="Cantor M.N."/>
            <person name="Hua S.X."/>
        </authorList>
    </citation>
    <scope>NUCLEOTIDE SEQUENCE [LARGE SCALE GENOMIC DNA]</scope>
    <source>
        <strain evidence="1 2">441</strain>
    </source>
</reference>
<dbReference type="EMBL" id="KN834099">
    <property type="protein sequence ID" value="KIK12277.1"/>
    <property type="molecule type" value="Genomic_DNA"/>
</dbReference>
<accession>A0A0C9YPH3</accession>
<keyword evidence="2" id="KW-1185">Reference proteome</keyword>
<dbReference type="HOGENOM" id="CLU_2832151_0_0_1"/>
<evidence type="ECO:0000313" key="1">
    <source>
        <dbReference type="EMBL" id="KIK12277.1"/>
    </source>
</evidence>
<organism evidence="1 2">
    <name type="scientific">Pisolithus microcarpus 441</name>
    <dbReference type="NCBI Taxonomy" id="765257"/>
    <lineage>
        <taxon>Eukaryota</taxon>
        <taxon>Fungi</taxon>
        <taxon>Dikarya</taxon>
        <taxon>Basidiomycota</taxon>
        <taxon>Agaricomycotina</taxon>
        <taxon>Agaricomycetes</taxon>
        <taxon>Agaricomycetidae</taxon>
        <taxon>Boletales</taxon>
        <taxon>Sclerodermatineae</taxon>
        <taxon>Pisolithaceae</taxon>
        <taxon>Pisolithus</taxon>
    </lineage>
</organism>
<gene>
    <name evidence="1" type="ORF">PISMIDRAFT_689610</name>
</gene>
<dbReference type="AlphaFoldDB" id="A0A0C9YPH3"/>
<proteinExistence type="predicted"/>
<evidence type="ECO:0000313" key="2">
    <source>
        <dbReference type="Proteomes" id="UP000054018"/>
    </source>
</evidence>
<dbReference type="Proteomes" id="UP000054018">
    <property type="component" value="Unassembled WGS sequence"/>
</dbReference>
<reference evidence="2" key="2">
    <citation type="submission" date="2015-01" db="EMBL/GenBank/DDBJ databases">
        <title>Evolutionary Origins and Diversification of the Mycorrhizal Mutualists.</title>
        <authorList>
            <consortium name="DOE Joint Genome Institute"/>
            <consortium name="Mycorrhizal Genomics Consortium"/>
            <person name="Kohler A."/>
            <person name="Kuo A."/>
            <person name="Nagy L.G."/>
            <person name="Floudas D."/>
            <person name="Copeland A."/>
            <person name="Barry K.W."/>
            <person name="Cichocki N."/>
            <person name="Veneault-Fourrey C."/>
            <person name="LaButti K."/>
            <person name="Lindquist E.A."/>
            <person name="Lipzen A."/>
            <person name="Lundell T."/>
            <person name="Morin E."/>
            <person name="Murat C."/>
            <person name="Riley R."/>
            <person name="Ohm R."/>
            <person name="Sun H."/>
            <person name="Tunlid A."/>
            <person name="Henrissat B."/>
            <person name="Grigoriev I.V."/>
            <person name="Hibbett D.S."/>
            <person name="Martin F."/>
        </authorList>
    </citation>
    <scope>NUCLEOTIDE SEQUENCE [LARGE SCALE GENOMIC DNA]</scope>
    <source>
        <strain evidence="2">441</strain>
    </source>
</reference>
<sequence>MVALLKIAPEDEKPEGKSFEWRVAAFAIGMGTKYQSKCWSYSSYVVRVCCSASSRDSCNRLFSGYT</sequence>
<name>A0A0C9YPH3_9AGAM</name>
<protein>
    <submittedName>
        <fullName evidence="1">Uncharacterized protein</fullName>
    </submittedName>
</protein>